<evidence type="ECO:0000256" key="1">
    <source>
        <dbReference type="SAM" id="Coils"/>
    </source>
</evidence>
<evidence type="ECO:0008006" key="5">
    <source>
        <dbReference type="Google" id="ProtNLM"/>
    </source>
</evidence>
<keyword evidence="4" id="KW-1185">Reference proteome</keyword>
<feature type="coiled-coil region" evidence="1">
    <location>
        <begin position="78"/>
        <end position="105"/>
    </location>
</feature>
<name>A0A2V5HFZ1_ASPV1</name>
<feature type="signal peptide" evidence="2">
    <location>
        <begin position="1"/>
        <end position="18"/>
    </location>
</feature>
<protein>
    <recommendedName>
        <fullName evidence="5">Mating alpha-pheromone PpgA</fullName>
    </recommendedName>
</protein>
<dbReference type="EMBL" id="KZ825106">
    <property type="protein sequence ID" value="PYI23329.1"/>
    <property type="molecule type" value="Genomic_DNA"/>
</dbReference>
<organism evidence="3 4">
    <name type="scientific">Aspergillus violaceofuscus (strain CBS 115571)</name>
    <dbReference type="NCBI Taxonomy" id="1450538"/>
    <lineage>
        <taxon>Eukaryota</taxon>
        <taxon>Fungi</taxon>
        <taxon>Dikarya</taxon>
        <taxon>Ascomycota</taxon>
        <taxon>Pezizomycotina</taxon>
        <taxon>Eurotiomycetes</taxon>
        <taxon>Eurotiomycetidae</taxon>
        <taxon>Eurotiales</taxon>
        <taxon>Aspergillaceae</taxon>
        <taxon>Aspergillus</taxon>
    </lineage>
</organism>
<gene>
    <name evidence="3" type="ORF">BO99DRAFT_429050</name>
</gene>
<dbReference type="OMA" id="QGCYMLK"/>
<dbReference type="AlphaFoldDB" id="A0A2V5HFZ1"/>
<sequence length="105" mass="11241">MKLLSLMLATLAATTVQAVSVQKWCYLPGQPCAMMKRAADVTGEVKRSADALAEAMAEASPAKLQKWCYLPGQPCQKIKRAAEAVDEVKRSADALAEAMAALDDE</sequence>
<dbReference type="Proteomes" id="UP000249829">
    <property type="component" value="Unassembled WGS sequence"/>
</dbReference>
<evidence type="ECO:0000313" key="4">
    <source>
        <dbReference type="Proteomes" id="UP000249829"/>
    </source>
</evidence>
<keyword evidence="1" id="KW-0175">Coiled coil</keyword>
<keyword evidence="2" id="KW-0732">Signal</keyword>
<feature type="chain" id="PRO_5015942074" description="Mating alpha-pheromone PpgA" evidence="2">
    <location>
        <begin position="19"/>
        <end position="105"/>
    </location>
</feature>
<accession>A0A2V5HFZ1</accession>
<proteinExistence type="predicted"/>
<evidence type="ECO:0000256" key="2">
    <source>
        <dbReference type="SAM" id="SignalP"/>
    </source>
</evidence>
<reference evidence="3 4" key="1">
    <citation type="submission" date="2018-02" db="EMBL/GenBank/DDBJ databases">
        <title>The genomes of Aspergillus section Nigri reveals drivers in fungal speciation.</title>
        <authorList>
            <consortium name="DOE Joint Genome Institute"/>
            <person name="Vesth T.C."/>
            <person name="Nybo J."/>
            <person name="Theobald S."/>
            <person name="Brandl J."/>
            <person name="Frisvad J.C."/>
            <person name="Nielsen K.F."/>
            <person name="Lyhne E.K."/>
            <person name="Kogle M.E."/>
            <person name="Kuo A."/>
            <person name="Riley R."/>
            <person name="Clum A."/>
            <person name="Nolan M."/>
            <person name="Lipzen A."/>
            <person name="Salamov A."/>
            <person name="Henrissat B."/>
            <person name="Wiebenga A."/>
            <person name="De vries R.P."/>
            <person name="Grigoriev I.V."/>
            <person name="Mortensen U.H."/>
            <person name="Andersen M.R."/>
            <person name="Baker S.E."/>
        </authorList>
    </citation>
    <scope>NUCLEOTIDE SEQUENCE [LARGE SCALE GENOMIC DNA]</scope>
    <source>
        <strain evidence="3 4">CBS 115571</strain>
    </source>
</reference>
<evidence type="ECO:0000313" key="3">
    <source>
        <dbReference type="EMBL" id="PYI23329.1"/>
    </source>
</evidence>